<dbReference type="CDD" id="cd00067">
    <property type="entry name" value="GAL4"/>
    <property type="match status" value="1"/>
</dbReference>
<keyword evidence="5" id="KW-1185">Reference proteome</keyword>
<dbReference type="GO" id="GO:0005634">
    <property type="term" value="C:nucleus"/>
    <property type="evidence" value="ECO:0007669"/>
    <property type="project" value="UniProtKB-SubCell"/>
</dbReference>
<protein>
    <recommendedName>
        <fullName evidence="3">Zn(2)-C6 fungal-type domain-containing protein</fullName>
    </recommendedName>
</protein>
<reference evidence="4 5" key="1">
    <citation type="submission" date="2020-06" db="EMBL/GenBank/DDBJ databases">
        <title>The yeast mating-type switching endonuclease HO is a domesticated member of an unorthodox homing genetic element family.</title>
        <authorList>
            <person name="Coughlan A.Y."/>
            <person name="Lombardi L."/>
            <person name="Braun-Galleani S."/>
            <person name="Martos A.R."/>
            <person name="Galeote V."/>
            <person name="Bigey F."/>
            <person name="Dequin S."/>
            <person name="Byrne K.P."/>
            <person name="Wolfe K.H."/>
        </authorList>
    </citation>
    <scope>NUCLEOTIDE SEQUENCE [LARGE SCALE GENOMIC DNA]</scope>
    <source>
        <strain evidence="4 5">CBS2947</strain>
    </source>
</reference>
<feature type="domain" description="Zn(2)-C6 fungal-type" evidence="3">
    <location>
        <begin position="12"/>
        <end position="41"/>
    </location>
</feature>
<dbReference type="Pfam" id="PF16846">
    <property type="entry name" value="Cep3"/>
    <property type="match status" value="1"/>
</dbReference>
<dbReference type="OrthoDB" id="1747771at2759"/>
<evidence type="ECO:0000256" key="2">
    <source>
        <dbReference type="ARBA" id="ARBA00023242"/>
    </source>
</evidence>
<organism evidence="4 5">
    <name type="scientific">Torulaspora globosa</name>
    <dbReference type="NCBI Taxonomy" id="48254"/>
    <lineage>
        <taxon>Eukaryota</taxon>
        <taxon>Fungi</taxon>
        <taxon>Dikarya</taxon>
        <taxon>Ascomycota</taxon>
        <taxon>Saccharomycotina</taxon>
        <taxon>Saccharomycetes</taxon>
        <taxon>Saccharomycetales</taxon>
        <taxon>Saccharomycetaceae</taxon>
        <taxon>Torulaspora</taxon>
    </lineage>
</organism>
<dbReference type="AlphaFoldDB" id="A0A7H9HMN3"/>
<dbReference type="InterPro" id="IPR036864">
    <property type="entry name" value="Zn2-C6_fun-type_DNA-bd_sf"/>
</dbReference>
<comment type="subcellular location">
    <subcellularLocation>
        <location evidence="1">Nucleus</location>
    </subcellularLocation>
</comment>
<accession>A0A7H9HMN3</accession>
<keyword evidence="2" id="KW-0539">Nucleus</keyword>
<gene>
    <name evidence="4" type="ORF">HG537_0A02640</name>
</gene>
<sequence>MESLEIQKSKHPCGICAKRKVKCDRLIPCTNCVKRGFEKECLERSVEGKIDEHAVLKLWQSYEYWVTDIGLFKSQEVDSTNTFVDLKEEVDECQYWCEFLTREISFQLLDHCVERLGCLHFGCLSDISDLYLLLEEFWQRRDDANGTNVVFSVDDHYSNALLWSLFALAVYYMPLELLSSVFTKKPSTHLYADVDSDLWTERDQLQLSQCFTNCAVIQLHEAKFLANPEVRLLQVYVILSATGYPHREVSASNALLLLCFNVAKLCHVDDFRPLITDSTAMRLTKITCEKIWYSLCSCDYLQSGPRKPTVFNTEISSLLQHAAYLDDLPNTDVYQSEDSFEALYWKILSLDRDLNQYLIKGTKPPLKTLDAIQRQTDIFTRKITSSEDSASLASDFARFLVSFLLNTISWKLHKMYFIYFDITNGLAKSVHYTKNLVALVVKNIKNRRNILFNKHPIVIQSFARIAVFYAFYEMVTGSVEIRDLNLDLKEMLQNLSNVLQPQLSGLFYLISRFRLLKTLWESMESDSFGNILEHPAMIILQNDINTFSQQALQRPSMIRGSTRLLMKRKAPQDQTAVEDGDTVFNSVVAEFESQYAIDYLTRRNREGDEF</sequence>
<dbReference type="EMBL" id="CP059267">
    <property type="protein sequence ID" value="QLQ78017.1"/>
    <property type="molecule type" value="Genomic_DNA"/>
</dbReference>
<dbReference type="SMART" id="SM00066">
    <property type="entry name" value="GAL4"/>
    <property type="match status" value="1"/>
</dbReference>
<evidence type="ECO:0000313" key="4">
    <source>
        <dbReference type="EMBL" id="QLQ78017.1"/>
    </source>
</evidence>
<dbReference type="PROSITE" id="PS50048">
    <property type="entry name" value="ZN2_CY6_FUNGAL_2"/>
    <property type="match status" value="1"/>
</dbReference>
<dbReference type="SUPFAM" id="SSF57701">
    <property type="entry name" value="Zn2/Cys6 DNA-binding domain"/>
    <property type="match status" value="1"/>
</dbReference>
<name>A0A7H9HMN3_9SACH</name>
<evidence type="ECO:0000259" key="3">
    <source>
        <dbReference type="PROSITE" id="PS50048"/>
    </source>
</evidence>
<dbReference type="InterPro" id="IPR031760">
    <property type="entry name" value="Cep3_C"/>
</dbReference>
<dbReference type="InterPro" id="IPR050613">
    <property type="entry name" value="Sec_Metabolite_Reg"/>
</dbReference>
<evidence type="ECO:0000256" key="1">
    <source>
        <dbReference type="ARBA" id="ARBA00004123"/>
    </source>
</evidence>
<dbReference type="PANTHER" id="PTHR31001">
    <property type="entry name" value="UNCHARACTERIZED TRANSCRIPTIONAL REGULATORY PROTEIN"/>
    <property type="match status" value="1"/>
</dbReference>
<dbReference type="Pfam" id="PF00172">
    <property type="entry name" value="Zn_clus"/>
    <property type="match status" value="1"/>
</dbReference>
<dbReference type="Gene3D" id="4.10.240.10">
    <property type="entry name" value="Zn(2)-C6 fungal-type DNA-binding domain"/>
    <property type="match status" value="1"/>
</dbReference>
<evidence type="ECO:0000313" key="5">
    <source>
        <dbReference type="Proteomes" id="UP000510647"/>
    </source>
</evidence>
<dbReference type="GO" id="GO:0008270">
    <property type="term" value="F:zinc ion binding"/>
    <property type="evidence" value="ECO:0007669"/>
    <property type="project" value="InterPro"/>
</dbReference>
<dbReference type="PANTHER" id="PTHR31001:SF90">
    <property type="entry name" value="CENTROMERE DNA-BINDING PROTEIN COMPLEX CBF3 SUBUNIT B"/>
    <property type="match status" value="1"/>
</dbReference>
<dbReference type="PROSITE" id="PS00463">
    <property type="entry name" value="ZN2_CY6_FUNGAL_1"/>
    <property type="match status" value="1"/>
</dbReference>
<proteinExistence type="predicted"/>
<dbReference type="GO" id="GO:0000981">
    <property type="term" value="F:DNA-binding transcription factor activity, RNA polymerase II-specific"/>
    <property type="evidence" value="ECO:0007669"/>
    <property type="project" value="InterPro"/>
</dbReference>
<dbReference type="Proteomes" id="UP000510647">
    <property type="component" value="Chromosome 1"/>
</dbReference>
<dbReference type="InterPro" id="IPR001138">
    <property type="entry name" value="Zn2Cys6_DnaBD"/>
</dbReference>